<keyword evidence="3" id="KW-0813">Transport</keyword>
<comment type="subcellular location">
    <subcellularLocation>
        <location evidence="1">Membrane</location>
        <topology evidence="1">Multi-pass membrane protein</topology>
    </subcellularLocation>
</comment>
<dbReference type="PATRIC" id="fig|1703775.3.peg.3298"/>
<feature type="transmembrane region" description="Helical" evidence="8">
    <location>
        <begin position="452"/>
        <end position="472"/>
    </location>
</feature>
<feature type="transmembrane region" description="Helical" evidence="8">
    <location>
        <begin position="593"/>
        <end position="619"/>
    </location>
</feature>
<feature type="transmembrane region" description="Helical" evidence="8">
    <location>
        <begin position="399"/>
        <end position="423"/>
    </location>
</feature>
<dbReference type="AlphaFoldDB" id="A0A0S7XVF7"/>
<dbReference type="PANTHER" id="PTHR11629">
    <property type="entry name" value="VACUOLAR PROTON ATPASES"/>
    <property type="match status" value="1"/>
</dbReference>
<dbReference type="EMBL" id="LIZX01000081">
    <property type="protein sequence ID" value="KPJ66422.1"/>
    <property type="molecule type" value="Genomic_DNA"/>
</dbReference>
<feature type="transmembrane region" description="Helical" evidence="8">
    <location>
        <begin position="492"/>
        <end position="510"/>
    </location>
</feature>
<reference evidence="9 10" key="1">
    <citation type="journal article" date="2015" name="Microbiome">
        <title>Genomic resolution of linkages in carbon, nitrogen, and sulfur cycling among widespread estuary sediment bacteria.</title>
        <authorList>
            <person name="Baker B.J."/>
            <person name="Lazar C.S."/>
            <person name="Teske A.P."/>
            <person name="Dick G.J."/>
        </authorList>
    </citation>
    <scope>NUCLEOTIDE SEQUENCE [LARGE SCALE GENOMIC DNA]</scope>
    <source>
        <strain evidence="9">DG_54_3</strain>
    </source>
</reference>
<dbReference type="GO" id="GO:0016471">
    <property type="term" value="C:vacuolar proton-transporting V-type ATPase complex"/>
    <property type="evidence" value="ECO:0007669"/>
    <property type="project" value="TreeGrafter"/>
</dbReference>
<keyword evidence="4 8" id="KW-0812">Transmembrane</keyword>
<protein>
    <submittedName>
        <fullName evidence="9">Uncharacterized protein</fullName>
    </submittedName>
</protein>
<sequence length="654" mass="73879">MAIVEMQKIHIVSLGPYKDQILKSLQKNEVLDIQEVSGIEKLPLSPEEIGRYELELAEIKSAITFLESAGRIRKSFIETFIPPKEEITEEELIQTCREFKCPEIVKNCTDLENRLTNLKNLRNELQTEHEKLLPWRKLGIPLTHLTCTVKTCILLGSIKTKRLKEFKSQIEKLTEAAEVKVVNRTKEEIYLFIVYLAAEGEAFTELLSKTEFNQITLPVTGGTPAHEISRIRILLSEIESETKEILAEARSLGHHLNKLKYMYDYILENKVNLEVKQKLADTNYTFIMEGWIRKTDFDKLKFELSKITNELEIFRIEPAQGEKPPILLKNPALLSPFELITKIYGTPKFEEFDPSLPLAFFFALFFGICLGDFGYGLILALISIYFLKRYRLPEGGKKLFRLFLLGGGVSAIVGILTGSYLGYSPKQIPPALLPLKEFLSSIQIIDPIKSPLAMLVLSLALGVIQILFGIFLQMLQRIKNKQFASAVLDDGLWIFFLGSLVFLILSNALSMQTVQIASRMSLGGAIALVLTQGRHKKNIIQKFLSGLLSLYRVSGYMGDTLSYSRLLALGMSTTIIGSVINILAGMVKEVPVLGILLMIALLIFGHLFNLLVGTLGAFVHSTRLQMVEFFSKFYEGGGREFRPYKREAEYTVLK</sequence>
<evidence type="ECO:0000256" key="6">
    <source>
        <dbReference type="ARBA" id="ARBA00023065"/>
    </source>
</evidence>
<keyword evidence="7 8" id="KW-0472">Membrane</keyword>
<dbReference type="GO" id="GO:0007035">
    <property type="term" value="P:vacuolar acidification"/>
    <property type="evidence" value="ECO:0007669"/>
    <property type="project" value="TreeGrafter"/>
</dbReference>
<evidence type="ECO:0000256" key="8">
    <source>
        <dbReference type="SAM" id="Phobius"/>
    </source>
</evidence>
<keyword evidence="5 8" id="KW-1133">Transmembrane helix</keyword>
<dbReference type="GO" id="GO:0033179">
    <property type="term" value="C:proton-transporting V-type ATPase, V0 domain"/>
    <property type="evidence" value="ECO:0007669"/>
    <property type="project" value="InterPro"/>
</dbReference>
<evidence type="ECO:0000256" key="3">
    <source>
        <dbReference type="ARBA" id="ARBA00022448"/>
    </source>
</evidence>
<dbReference type="GO" id="GO:0051117">
    <property type="term" value="F:ATPase binding"/>
    <property type="evidence" value="ECO:0007669"/>
    <property type="project" value="TreeGrafter"/>
</dbReference>
<evidence type="ECO:0000256" key="4">
    <source>
        <dbReference type="ARBA" id="ARBA00022692"/>
    </source>
</evidence>
<comment type="similarity">
    <text evidence="2">Belongs to the V-ATPase 116 kDa subunit family.</text>
</comment>
<gene>
    <name evidence="9" type="ORF">AMJ44_08395</name>
</gene>
<feature type="transmembrane region" description="Helical" evidence="8">
    <location>
        <begin position="566"/>
        <end position="587"/>
    </location>
</feature>
<dbReference type="Gene3D" id="3.30.70.2170">
    <property type="match status" value="1"/>
</dbReference>
<dbReference type="Gene3D" id="1.20.1460.20">
    <property type="match status" value="1"/>
</dbReference>
<comment type="caution">
    <text evidence="9">The sequence shown here is derived from an EMBL/GenBank/DDBJ whole genome shotgun (WGS) entry which is preliminary data.</text>
</comment>
<dbReference type="PANTHER" id="PTHR11629:SF63">
    <property type="entry name" value="V-TYPE PROTON ATPASE SUBUNIT A"/>
    <property type="match status" value="1"/>
</dbReference>
<dbReference type="InterPro" id="IPR002490">
    <property type="entry name" value="V-ATPase_116kDa_su"/>
</dbReference>
<evidence type="ECO:0000256" key="7">
    <source>
        <dbReference type="ARBA" id="ARBA00023136"/>
    </source>
</evidence>
<evidence type="ECO:0000313" key="10">
    <source>
        <dbReference type="Proteomes" id="UP000051861"/>
    </source>
</evidence>
<dbReference type="Proteomes" id="UP000051861">
    <property type="component" value="Unassembled WGS sequence"/>
</dbReference>
<dbReference type="Gene3D" id="3.30.70.2750">
    <property type="match status" value="1"/>
</dbReference>
<organism evidence="9 10">
    <name type="scientific">candidate division WOR-1 bacterium DG_54_3</name>
    <dbReference type="NCBI Taxonomy" id="1703775"/>
    <lineage>
        <taxon>Bacteria</taxon>
        <taxon>Bacillati</taxon>
        <taxon>Saganbacteria</taxon>
    </lineage>
</organism>
<keyword evidence="6" id="KW-0406">Ion transport</keyword>
<evidence type="ECO:0000256" key="2">
    <source>
        <dbReference type="ARBA" id="ARBA00009904"/>
    </source>
</evidence>
<evidence type="ECO:0000256" key="1">
    <source>
        <dbReference type="ARBA" id="ARBA00004141"/>
    </source>
</evidence>
<name>A0A0S7XVF7_UNCSA</name>
<evidence type="ECO:0000256" key="5">
    <source>
        <dbReference type="ARBA" id="ARBA00022989"/>
    </source>
</evidence>
<dbReference type="Pfam" id="PF01496">
    <property type="entry name" value="V_ATPase_I"/>
    <property type="match status" value="2"/>
</dbReference>
<feature type="transmembrane region" description="Helical" evidence="8">
    <location>
        <begin position="358"/>
        <end position="387"/>
    </location>
</feature>
<dbReference type="GO" id="GO:0046961">
    <property type="term" value="F:proton-transporting ATPase activity, rotational mechanism"/>
    <property type="evidence" value="ECO:0007669"/>
    <property type="project" value="InterPro"/>
</dbReference>
<proteinExistence type="inferred from homology"/>
<evidence type="ECO:0000313" key="9">
    <source>
        <dbReference type="EMBL" id="KPJ66422.1"/>
    </source>
</evidence>
<accession>A0A0S7XVF7</accession>